<comment type="similarity">
    <text evidence="2">Belongs to the autoinducer-2 exporter (AI-2E) (TC 2.A.86) family.</text>
</comment>
<dbReference type="Proteomes" id="UP000266016">
    <property type="component" value="Unassembled WGS sequence"/>
</dbReference>
<feature type="transmembrane region" description="Helical" evidence="6">
    <location>
        <begin position="65"/>
        <end position="85"/>
    </location>
</feature>
<dbReference type="PANTHER" id="PTHR21716:SF68">
    <property type="entry name" value="TRANSPORT PROTEIN YTVI-RELATED"/>
    <property type="match status" value="1"/>
</dbReference>
<evidence type="ECO:0000313" key="8">
    <source>
        <dbReference type="Proteomes" id="UP000266016"/>
    </source>
</evidence>
<feature type="transmembrane region" description="Helical" evidence="6">
    <location>
        <begin position="223"/>
        <end position="248"/>
    </location>
</feature>
<gene>
    <name evidence="7" type="primary">ytvI</name>
    <name evidence="7" type="ORF">D1953_08910</name>
</gene>
<evidence type="ECO:0000256" key="2">
    <source>
        <dbReference type="ARBA" id="ARBA00009773"/>
    </source>
</evidence>
<feature type="transmembrane region" description="Helical" evidence="6">
    <location>
        <begin position="254"/>
        <end position="276"/>
    </location>
</feature>
<dbReference type="PANTHER" id="PTHR21716">
    <property type="entry name" value="TRANSMEMBRANE PROTEIN"/>
    <property type="match status" value="1"/>
</dbReference>
<dbReference type="EMBL" id="QWVS01000015">
    <property type="protein sequence ID" value="RID86440.1"/>
    <property type="molecule type" value="Genomic_DNA"/>
</dbReference>
<feature type="transmembrane region" description="Helical" evidence="6">
    <location>
        <begin position="36"/>
        <end position="53"/>
    </location>
</feature>
<feature type="transmembrane region" description="Helical" evidence="6">
    <location>
        <begin position="168"/>
        <end position="189"/>
    </location>
</feature>
<dbReference type="InterPro" id="IPR014227">
    <property type="entry name" value="YtvI-like"/>
</dbReference>
<feature type="transmembrane region" description="Helical" evidence="6">
    <location>
        <begin position="328"/>
        <end position="350"/>
    </location>
</feature>
<evidence type="ECO:0000256" key="6">
    <source>
        <dbReference type="SAM" id="Phobius"/>
    </source>
</evidence>
<evidence type="ECO:0000256" key="1">
    <source>
        <dbReference type="ARBA" id="ARBA00004141"/>
    </source>
</evidence>
<evidence type="ECO:0000256" key="4">
    <source>
        <dbReference type="ARBA" id="ARBA00022989"/>
    </source>
</evidence>
<keyword evidence="4 6" id="KW-1133">Transmembrane helix</keyword>
<accession>A0A398BFJ8</accession>
<dbReference type="Pfam" id="PF01594">
    <property type="entry name" value="AI-2E_transport"/>
    <property type="match status" value="1"/>
</dbReference>
<reference evidence="7 8" key="1">
    <citation type="submission" date="2018-08" db="EMBL/GenBank/DDBJ databases">
        <title>Bacillus jemisoniae sp. nov., Bacillus chryseoplanitiae sp. nov., Bacillus resnikiae sp. nov., and Bacillus frankliniae sp. nov., isolated from Viking spacecraft and associated surfaces.</title>
        <authorList>
            <person name="Seuylemezian A."/>
            <person name="Vaishampayan P."/>
        </authorList>
    </citation>
    <scope>NUCLEOTIDE SEQUENCE [LARGE SCALE GENOMIC DNA]</scope>
    <source>
        <strain evidence="7 8">MA001</strain>
    </source>
</reference>
<dbReference type="GO" id="GO:0016020">
    <property type="term" value="C:membrane"/>
    <property type="evidence" value="ECO:0007669"/>
    <property type="project" value="UniProtKB-SubCell"/>
</dbReference>
<keyword evidence="5 6" id="KW-0472">Membrane</keyword>
<dbReference type="InterPro" id="IPR002549">
    <property type="entry name" value="AI-2E-like"/>
</dbReference>
<dbReference type="GO" id="GO:0055085">
    <property type="term" value="P:transmembrane transport"/>
    <property type="evidence" value="ECO:0007669"/>
    <property type="project" value="TreeGrafter"/>
</dbReference>
<dbReference type="NCBIfam" id="TIGR02872">
    <property type="entry name" value="spore_ytvI"/>
    <property type="match status" value="1"/>
</dbReference>
<comment type="caution">
    <text evidence="7">The sequence shown here is derived from an EMBL/GenBank/DDBJ whole genome shotgun (WGS) entry which is preliminary data.</text>
</comment>
<evidence type="ECO:0000313" key="7">
    <source>
        <dbReference type="EMBL" id="RID86440.1"/>
    </source>
</evidence>
<organism evidence="7 8">
    <name type="scientific">Peribacillus asahii</name>
    <dbReference type="NCBI Taxonomy" id="228899"/>
    <lineage>
        <taxon>Bacteria</taxon>
        <taxon>Bacillati</taxon>
        <taxon>Bacillota</taxon>
        <taxon>Bacilli</taxon>
        <taxon>Bacillales</taxon>
        <taxon>Bacillaceae</taxon>
        <taxon>Peribacillus</taxon>
    </lineage>
</organism>
<dbReference type="AlphaFoldDB" id="A0A398BFJ8"/>
<proteinExistence type="inferred from homology"/>
<feature type="transmembrane region" description="Helical" evidence="6">
    <location>
        <begin position="12"/>
        <end position="30"/>
    </location>
</feature>
<protein>
    <submittedName>
        <fullName evidence="7">Sporulation integral membrane protein YtvI</fullName>
    </submittedName>
</protein>
<dbReference type="RefSeq" id="WP_119116830.1">
    <property type="nucleotide sequence ID" value="NZ_QWVS01000015.1"/>
</dbReference>
<comment type="subcellular location">
    <subcellularLocation>
        <location evidence="1">Membrane</location>
        <topology evidence="1">Multi-pass membrane protein</topology>
    </subcellularLocation>
</comment>
<keyword evidence="3 6" id="KW-0812">Transmembrane</keyword>
<evidence type="ECO:0000256" key="5">
    <source>
        <dbReference type="ARBA" id="ARBA00023136"/>
    </source>
</evidence>
<feature type="transmembrane region" description="Helical" evidence="6">
    <location>
        <begin position="288"/>
        <end position="308"/>
    </location>
</feature>
<name>A0A398BFJ8_9BACI</name>
<keyword evidence="8" id="KW-1185">Reference proteome</keyword>
<sequence length="372" mass="41629">MNSVYLYRFIRCFFVIALISLGCTALFYLSTYTYPFIIAVILAFFMNPLVTLLEKKARLPRSLAVLLSLLLIFSALAGLLTLLIIEMVSGTTYLASVLPTHIETFVTFIENFIAQTIIPFYNETATLFNRLDVAQQDTIMENVQQIGQSITTAVSEFIQFILKNIPAILGWFPNTITALIFSLMATFFISKDWHRLGGLTAKFLPYKVSSRAKRVVHDLKRALFGFVRAQCTLISLTTITILIGLLIMRVNYSITIALICGFIDIIPYLGTGTIFIPWMIYEVMTGDVSFAIGLAVLYIIVVVQRQLIEPKVLSSSIGIDPLATLISLFIGYKLIGFLGLIIGPIILVIINTLQRANVFTEIWTFIIGSKKE</sequence>
<evidence type="ECO:0000256" key="3">
    <source>
        <dbReference type="ARBA" id="ARBA00022692"/>
    </source>
</evidence>